<gene>
    <name evidence="5" type="ORF">H9657_12580</name>
</gene>
<evidence type="ECO:0000259" key="3">
    <source>
        <dbReference type="Pfam" id="PF01757"/>
    </source>
</evidence>
<protein>
    <submittedName>
        <fullName evidence="5">Acyltransferase</fullName>
    </submittedName>
</protein>
<name>A0ABR8QFA7_9CELL</name>
<dbReference type="Pfam" id="PF01757">
    <property type="entry name" value="Acyl_transf_3"/>
    <property type="match status" value="1"/>
</dbReference>
<dbReference type="Pfam" id="PF19040">
    <property type="entry name" value="SGNH"/>
    <property type="match status" value="1"/>
</dbReference>
<feature type="transmembrane region" description="Helical" evidence="2">
    <location>
        <begin position="218"/>
        <end position="237"/>
    </location>
</feature>
<feature type="transmembrane region" description="Helical" evidence="2">
    <location>
        <begin position="339"/>
        <end position="357"/>
    </location>
</feature>
<dbReference type="InterPro" id="IPR002656">
    <property type="entry name" value="Acyl_transf_3_dom"/>
</dbReference>
<proteinExistence type="predicted"/>
<accession>A0ABR8QFA7</accession>
<keyword evidence="5" id="KW-0012">Acyltransferase</keyword>
<feature type="transmembrane region" description="Helical" evidence="2">
    <location>
        <begin position="246"/>
        <end position="262"/>
    </location>
</feature>
<feature type="transmembrane region" description="Helical" evidence="2">
    <location>
        <begin position="187"/>
        <end position="206"/>
    </location>
</feature>
<feature type="transmembrane region" description="Helical" evidence="2">
    <location>
        <begin position="48"/>
        <end position="66"/>
    </location>
</feature>
<dbReference type="PANTHER" id="PTHR23028">
    <property type="entry name" value="ACETYLTRANSFERASE"/>
    <property type="match status" value="1"/>
</dbReference>
<evidence type="ECO:0000259" key="4">
    <source>
        <dbReference type="Pfam" id="PF19040"/>
    </source>
</evidence>
<feature type="transmembrane region" description="Helical" evidence="2">
    <location>
        <begin position="86"/>
        <end position="107"/>
    </location>
</feature>
<evidence type="ECO:0000313" key="6">
    <source>
        <dbReference type="Proteomes" id="UP000604241"/>
    </source>
</evidence>
<dbReference type="PANTHER" id="PTHR23028:SF53">
    <property type="entry name" value="ACYL_TRANSF_3 DOMAIN-CONTAINING PROTEIN"/>
    <property type="match status" value="1"/>
</dbReference>
<keyword evidence="6" id="KW-1185">Reference proteome</keyword>
<dbReference type="EMBL" id="JACSQV010000010">
    <property type="protein sequence ID" value="MBD7919106.1"/>
    <property type="molecule type" value="Genomic_DNA"/>
</dbReference>
<dbReference type="InterPro" id="IPR043968">
    <property type="entry name" value="SGNH"/>
</dbReference>
<keyword evidence="2" id="KW-1133">Transmembrane helix</keyword>
<dbReference type="InterPro" id="IPR050879">
    <property type="entry name" value="Acyltransferase_3"/>
</dbReference>
<feature type="region of interest" description="Disordered" evidence="1">
    <location>
        <begin position="368"/>
        <end position="393"/>
    </location>
</feature>
<reference evidence="5 6" key="1">
    <citation type="submission" date="2020-08" db="EMBL/GenBank/DDBJ databases">
        <title>A Genomic Blueprint of the Chicken Gut Microbiome.</title>
        <authorList>
            <person name="Gilroy R."/>
            <person name="Ravi A."/>
            <person name="Getino M."/>
            <person name="Pursley I."/>
            <person name="Horton D.L."/>
            <person name="Alikhan N.-F."/>
            <person name="Baker D."/>
            <person name="Gharbi K."/>
            <person name="Hall N."/>
            <person name="Watson M."/>
            <person name="Adriaenssens E.M."/>
            <person name="Foster-Nyarko E."/>
            <person name="Jarju S."/>
            <person name="Secka A."/>
            <person name="Antonio M."/>
            <person name="Oren A."/>
            <person name="Chaudhuri R."/>
            <person name="La Ragione R.M."/>
            <person name="Hildebrand F."/>
            <person name="Pallen M.J."/>
        </authorList>
    </citation>
    <scope>NUCLEOTIDE SEQUENCE [LARGE SCALE GENOMIC DNA]</scope>
    <source>
        <strain evidence="5 6">Sa3CUA2</strain>
    </source>
</reference>
<evidence type="ECO:0000256" key="2">
    <source>
        <dbReference type="SAM" id="Phobius"/>
    </source>
</evidence>
<dbReference type="GO" id="GO:0016746">
    <property type="term" value="F:acyltransferase activity"/>
    <property type="evidence" value="ECO:0007669"/>
    <property type="project" value="UniProtKB-KW"/>
</dbReference>
<dbReference type="RefSeq" id="WP_191783756.1">
    <property type="nucleotide sequence ID" value="NZ_JACSQV010000010.1"/>
</dbReference>
<keyword evidence="5" id="KW-0808">Transferase</keyword>
<feature type="compositionally biased region" description="Low complexity" evidence="1">
    <location>
        <begin position="371"/>
        <end position="382"/>
    </location>
</feature>
<feature type="transmembrane region" description="Helical" evidence="2">
    <location>
        <begin position="156"/>
        <end position="175"/>
    </location>
</feature>
<evidence type="ECO:0000313" key="5">
    <source>
        <dbReference type="EMBL" id="MBD7919106.1"/>
    </source>
</evidence>
<feature type="transmembrane region" description="Helical" evidence="2">
    <location>
        <begin position="400"/>
        <end position="419"/>
    </location>
</feature>
<dbReference type="Proteomes" id="UP000604241">
    <property type="component" value="Unassembled WGS sequence"/>
</dbReference>
<sequence>MLVEVDRAVTAPGPERTAPPLRRDVEGLRVVAILMVVVHHIWTGRVSGGVDVFLMISGFFVVGALLRRTRDDRPLVLPRYFRRIGLSLLPAALLVLLAVGIGTRLLLARTRWESVAEQSLASLFYGQNWWLRASGMDYAAADETSSPLQHFWSLSVQGQLFVAVPIVLALLVWAMRRATPRVRYRTFAGVVVAATLASFVYAQVLVVESQEEAYYDTFARAWEYLAGGVVALALPYLRMGERTRTVIGWAGLVAILTCAVFVDGGEQFPGWPTLWPLLGAAALLVSGAEPTRAGPDRLLGSRWVSPGGRYAYGLYLWHWPILVFAASDIRDPSMGGLQRFGVLAASLVVAFVATRYVEMPLKRLRDPRPVPADAADATDAAEPAPPSPRRRTGRVPVPQAAVVCVAALLVVGGSVQWLVDSSRRGPYVAPQDPVTYPGAAALTEAATVPEEVEIVPTVYAASTDASSAWSTGCVTDYGDPSVIRCTFGDESSDRVLALVGGSTSDSFLPPLEMVAAERGIRVDTYLKVACPFYVLDPRDQQLSSAAVSASCQEWNTAVLDRLVQDQPDFAVTSGTRRDKLTDFPGDFIPWGYVEAWSRLDEGGVPMIGIRNVPAFPFDPPQCVDVHGVEGCAVERDQLVGSDDVLADPRLPDSVEFIDLTDHMCTDTTCPPVVGNVLVYRDKGHITATFARTLADGLDEQLGAATGWW</sequence>
<evidence type="ECO:0000256" key="1">
    <source>
        <dbReference type="SAM" id="MobiDB-lite"/>
    </source>
</evidence>
<keyword evidence="2" id="KW-0472">Membrane</keyword>
<feature type="domain" description="SGNH" evidence="4">
    <location>
        <begin position="481"/>
        <end position="695"/>
    </location>
</feature>
<keyword evidence="2" id="KW-0812">Transmembrane</keyword>
<feature type="domain" description="Acyltransferase 3" evidence="3">
    <location>
        <begin position="24"/>
        <end position="354"/>
    </location>
</feature>
<comment type="caution">
    <text evidence="5">The sequence shown here is derived from an EMBL/GenBank/DDBJ whole genome shotgun (WGS) entry which is preliminary data.</text>
</comment>
<organism evidence="5 6">
    <name type="scientific">Cellulomonas avistercoris</name>
    <dbReference type="NCBI Taxonomy" id="2762242"/>
    <lineage>
        <taxon>Bacteria</taxon>
        <taxon>Bacillati</taxon>
        <taxon>Actinomycetota</taxon>
        <taxon>Actinomycetes</taxon>
        <taxon>Micrococcales</taxon>
        <taxon>Cellulomonadaceae</taxon>
        <taxon>Cellulomonas</taxon>
    </lineage>
</organism>